<proteinExistence type="predicted"/>
<dbReference type="PANTHER" id="PTHR13504">
    <property type="entry name" value="FIDO DOMAIN-CONTAINING PROTEIN DDB_G0283145"/>
    <property type="match status" value="1"/>
</dbReference>
<dbReference type="InterPro" id="IPR003812">
    <property type="entry name" value="Fido"/>
</dbReference>
<evidence type="ECO:0000313" key="2">
    <source>
        <dbReference type="EMBL" id="MEB8513131.1"/>
    </source>
</evidence>
<dbReference type="PANTHER" id="PTHR13504:SF38">
    <property type="entry name" value="FIDO DOMAIN-CONTAINING PROTEIN"/>
    <property type="match status" value="1"/>
</dbReference>
<comment type="caution">
    <text evidence="2">The sequence shown here is derived from an EMBL/GenBank/DDBJ whole genome shotgun (WGS) entry which is preliminary data.</text>
</comment>
<dbReference type="Proteomes" id="UP001308776">
    <property type="component" value="Unassembled WGS sequence"/>
</dbReference>
<gene>
    <name evidence="2" type="ORF">OW717_03635</name>
</gene>
<evidence type="ECO:0000313" key="3">
    <source>
        <dbReference type="Proteomes" id="UP001308776"/>
    </source>
</evidence>
<dbReference type="InterPro" id="IPR036597">
    <property type="entry name" value="Fido-like_dom_sf"/>
</dbReference>
<dbReference type="Pfam" id="PF02661">
    <property type="entry name" value="Fic"/>
    <property type="match status" value="1"/>
</dbReference>
<keyword evidence="3" id="KW-1185">Reference proteome</keyword>
<name>A0ABU6FNF7_9PROT</name>
<evidence type="ECO:0000259" key="1">
    <source>
        <dbReference type="PROSITE" id="PS51459"/>
    </source>
</evidence>
<dbReference type="Gene3D" id="1.10.3290.10">
    <property type="entry name" value="Fido-like domain"/>
    <property type="match status" value="1"/>
</dbReference>
<protein>
    <submittedName>
        <fullName evidence="2">Fic family protein</fullName>
    </submittedName>
</protein>
<organism evidence="2 3">
    <name type="scientific">Acidithiobacillus ferriphilus</name>
    <dbReference type="NCBI Taxonomy" id="1689834"/>
    <lineage>
        <taxon>Bacteria</taxon>
        <taxon>Pseudomonadati</taxon>
        <taxon>Pseudomonadota</taxon>
        <taxon>Acidithiobacillia</taxon>
        <taxon>Acidithiobacillales</taxon>
        <taxon>Acidithiobacillaceae</taxon>
        <taxon>Acidithiobacillus</taxon>
    </lineage>
</organism>
<reference evidence="2 3" key="1">
    <citation type="submission" date="2022-11" db="EMBL/GenBank/DDBJ databases">
        <title>Comparative genomics analysis of Acidithiobacillus ferriphilus.</title>
        <authorList>
            <person name="Ma L."/>
        </authorList>
    </citation>
    <scope>NUCLEOTIDE SEQUENCE [LARGE SCALE GENOMIC DNA]</scope>
    <source>
        <strain evidence="2 3">DY15</strain>
    </source>
</reference>
<dbReference type="InterPro" id="IPR040198">
    <property type="entry name" value="Fido_containing"/>
</dbReference>
<feature type="domain" description="Fido" evidence="1">
    <location>
        <begin position="236"/>
        <end position="389"/>
    </location>
</feature>
<dbReference type="EMBL" id="JAQGFR010000096">
    <property type="protein sequence ID" value="MEB8513131.1"/>
    <property type="molecule type" value="Genomic_DNA"/>
</dbReference>
<accession>A0ABU6FNF7</accession>
<dbReference type="SUPFAM" id="SSF140931">
    <property type="entry name" value="Fic-like"/>
    <property type="match status" value="1"/>
</dbReference>
<sequence>MTGWIGYRWLAERYNVSAVQPFRAQSAIAGSRATVREGGYVREFYTPVARPANTLAGHLAFALKHEGIHLEFLARLFEVAPAADLEAWIVAEPTGQYARRAGFLYEYLTGRQLAFPGVATGNYVTALDEKTYLTASQPVNNPRWRVRDNLPGTRDYCPLVLRTARVRQAEQYDCAQHLADLEVEFGADVLQRSAIWLTIKESRANFAIEHEEQHVDRVRRFAAVMEQRCGQYEEPLSEGALGALQAQILGPRATRYGVRRSPVFVGEVDGFTEVVHYIAPHWNDTPALLSGLREFASRTVGASALVRAAVLSFGFVYIHPMSDGNGRISRFLINDVLRRDQAIPAPFVLPVSATIISSIVNRRGYDQVLELFSRPLMRKYAEAWRFGAEQVAEDGVHYNLQFDAYQDALPAWRYPDMTDHVEYLAEVVQTTIEQEMRKEANYLRNLRMARERIKMVIEGPDGDIDRILRSVRDNGGKVSNKLLREFPILADKAMTNEVEAIIQAVFVQP</sequence>
<dbReference type="PROSITE" id="PS51459">
    <property type="entry name" value="FIDO"/>
    <property type="match status" value="1"/>
</dbReference>
<dbReference type="RefSeq" id="WP_215861150.1">
    <property type="nucleotide sequence ID" value="NZ_JAAZUC010000003.1"/>
</dbReference>